<dbReference type="GO" id="GO:0007010">
    <property type="term" value="P:cytoskeleton organization"/>
    <property type="evidence" value="ECO:0007669"/>
    <property type="project" value="TreeGrafter"/>
</dbReference>
<dbReference type="RefSeq" id="XP_018016146.1">
    <property type="nucleotide sequence ID" value="XM_018160657.2"/>
</dbReference>
<dbReference type="OMA" id="NTRMHAV"/>
<evidence type="ECO:0000256" key="1">
    <source>
        <dbReference type="ARBA" id="ARBA00007062"/>
    </source>
</evidence>
<dbReference type="GeneID" id="108672900"/>
<evidence type="ECO:0000313" key="5">
    <source>
        <dbReference type="Proteomes" id="UP000694843"/>
    </source>
</evidence>
<dbReference type="PANTHER" id="PTHR13239">
    <property type="entry name" value="PROTEIN REQUIRED FOR HYPHAL ANASTOMOSIS HAM-2"/>
    <property type="match status" value="1"/>
</dbReference>
<dbReference type="Pfam" id="PF07923">
    <property type="entry name" value="N1221"/>
    <property type="match status" value="1"/>
</dbReference>
<feature type="region of interest" description="Disordered" evidence="2">
    <location>
        <begin position="316"/>
        <end position="335"/>
    </location>
</feature>
<dbReference type="GO" id="GO:0005829">
    <property type="term" value="C:cytosol"/>
    <property type="evidence" value="ECO:0007669"/>
    <property type="project" value="TreeGrafter"/>
</dbReference>
<evidence type="ECO:0000313" key="6">
    <source>
        <dbReference type="RefSeq" id="XP_018016146.1"/>
    </source>
</evidence>
<keyword evidence="5" id="KW-1185">Reference proteome</keyword>
<dbReference type="Pfam" id="PF11882">
    <property type="entry name" value="DUF3402"/>
    <property type="match status" value="1"/>
</dbReference>
<name>A0A8B7NSZ3_HYAAZ</name>
<dbReference type="Proteomes" id="UP000694843">
    <property type="component" value="Unplaced"/>
</dbReference>
<sequence length="618" mass="70706">MEDSEASQKSGMPKLFEIYRRQRQDSETSMTDCPEIDFTYADSDSYENEMAELYSYSEGPEFQLNIKAFEMVCSDAGVLALWQSMTEEKRFSLLTRITDQMELCDSSARATASRAMLYIAQGCWGEVQSDQEQVGWVRRNCFILLRCNAWSSCVQLLNIEIESWVSPDGSSTSVSNKQQQGCGHLTLSSSSQLRVLLSILYTMVETLRWPSLADTDHEKQLREAFCADLALPQEETDELLAVTLLGMVTRFCNSSPPHFPIRKLLLLLWKILLVTLGGTEALWAYKCEYRVKAGLPCLGPEEDTVSVCRTLRPASPPAPATDMLDQQQQQHNMVRRRPFRRRQLKRTLMVKHAMMQLYVLKLLKMQTKYLGRQWRKSNMKTLSAIYQMVRHRLNDDWAYGNDPDARPWDFQTEECSLRAAVDRFNTRRYHHAHTGESEFEPVDNCITSVLGRKVELTEEFTRSYEVWLQREVLNTTIHWDLLLSTNTNAHNSLSSSDTKSRCASCKTEHSNDDAKKNTAAGMERCECKKKLVSEGASGDYTPLIQQLSGQYYRHNEDARSGQAETPEEDEYDKKDKMQTMIKKTNVNGTTASAAVVDISIEDEIPEAESKMSIDEKHE</sequence>
<dbReference type="InterPro" id="IPR012486">
    <property type="entry name" value="Far11/STRP_N"/>
</dbReference>
<dbReference type="PANTHER" id="PTHR13239:SF4">
    <property type="entry name" value="AT25231P"/>
    <property type="match status" value="1"/>
</dbReference>
<dbReference type="InterPro" id="IPR040185">
    <property type="entry name" value="Far11/STRP"/>
</dbReference>
<dbReference type="AlphaFoldDB" id="A0A8B7NSZ3"/>
<organism evidence="5 6">
    <name type="scientific">Hyalella azteca</name>
    <name type="common">Amphipod</name>
    <dbReference type="NCBI Taxonomy" id="294128"/>
    <lineage>
        <taxon>Eukaryota</taxon>
        <taxon>Metazoa</taxon>
        <taxon>Ecdysozoa</taxon>
        <taxon>Arthropoda</taxon>
        <taxon>Crustacea</taxon>
        <taxon>Multicrustacea</taxon>
        <taxon>Malacostraca</taxon>
        <taxon>Eumalacostraca</taxon>
        <taxon>Peracarida</taxon>
        <taxon>Amphipoda</taxon>
        <taxon>Senticaudata</taxon>
        <taxon>Talitrida</taxon>
        <taxon>Talitroidea</taxon>
        <taxon>Hyalellidae</taxon>
        <taxon>Hyalella</taxon>
    </lineage>
</organism>
<evidence type="ECO:0000256" key="2">
    <source>
        <dbReference type="SAM" id="MobiDB-lite"/>
    </source>
</evidence>
<accession>A0A8B7NSZ3</accession>
<feature type="region of interest" description="Disordered" evidence="2">
    <location>
        <begin position="554"/>
        <end position="574"/>
    </location>
</feature>
<reference evidence="6" key="1">
    <citation type="submission" date="2025-08" db="UniProtKB">
        <authorList>
            <consortium name="RefSeq"/>
        </authorList>
    </citation>
    <scope>IDENTIFICATION</scope>
    <source>
        <tissue evidence="6">Whole organism</tissue>
    </source>
</reference>
<dbReference type="InterPro" id="IPR021819">
    <property type="entry name" value="Far11/STRP_C"/>
</dbReference>
<evidence type="ECO:0000259" key="3">
    <source>
        <dbReference type="SMART" id="SM01292"/>
    </source>
</evidence>
<comment type="similarity">
    <text evidence="1">Belongs to the STRIP family.</text>
</comment>
<dbReference type="KEGG" id="hazt:108672900"/>
<feature type="domain" description="Far11/STRP N-terminal" evidence="3">
    <location>
        <begin position="33"/>
        <end position="352"/>
    </location>
</feature>
<gene>
    <name evidence="6" type="primary">LOC108672900</name>
</gene>
<dbReference type="SMART" id="SM01292">
    <property type="entry name" value="N1221"/>
    <property type="match status" value="1"/>
</dbReference>
<evidence type="ECO:0000259" key="4">
    <source>
        <dbReference type="SMART" id="SM01293"/>
    </source>
</evidence>
<dbReference type="OrthoDB" id="8120694at2759"/>
<feature type="region of interest" description="Disordered" evidence="2">
    <location>
        <begin position="493"/>
        <end position="514"/>
    </location>
</feature>
<protein>
    <submittedName>
        <fullName evidence="6">Striatin-interacting protein 1</fullName>
    </submittedName>
</protein>
<proteinExistence type="inferred from homology"/>
<feature type="domain" description="Far11/STRP C-terminal" evidence="4">
    <location>
        <begin position="152"/>
        <end position="464"/>
    </location>
</feature>
<dbReference type="SMART" id="SM01293">
    <property type="entry name" value="DUF3402"/>
    <property type="match status" value="1"/>
</dbReference>